<proteinExistence type="predicted"/>
<evidence type="ECO:0000256" key="1">
    <source>
        <dbReference type="SAM" id="Phobius"/>
    </source>
</evidence>
<sequence length="78" mass="8739">MNEERRNDIGGKALLAIFGVLIGIIMQITFQTAQAAMVQAQDNRVEIRGNTKSVERLLQDMGEMKSKIDVIYSSIIKK</sequence>
<accession>A0A6H1ZD94</accession>
<gene>
    <name evidence="2" type="ORF">TM448A00287_0008</name>
    <name evidence="3" type="ORF">TM448B00362_0008</name>
</gene>
<keyword evidence="1" id="KW-1133">Transmembrane helix</keyword>
<name>A0A6H1ZD94_9ZZZZ</name>
<dbReference type="AlphaFoldDB" id="A0A6H1ZD94"/>
<reference evidence="2" key="1">
    <citation type="submission" date="2020-03" db="EMBL/GenBank/DDBJ databases">
        <title>The deep terrestrial virosphere.</title>
        <authorList>
            <person name="Holmfeldt K."/>
            <person name="Nilsson E."/>
            <person name="Simone D."/>
            <person name="Lopez-Fernandez M."/>
            <person name="Wu X."/>
            <person name="de Brujin I."/>
            <person name="Lundin D."/>
            <person name="Andersson A."/>
            <person name="Bertilsson S."/>
            <person name="Dopson M."/>
        </authorList>
    </citation>
    <scope>NUCLEOTIDE SEQUENCE</scope>
    <source>
        <strain evidence="2">TM448A00287</strain>
        <strain evidence="3">TM448B00362</strain>
    </source>
</reference>
<evidence type="ECO:0000313" key="3">
    <source>
        <dbReference type="EMBL" id="QJH95262.1"/>
    </source>
</evidence>
<evidence type="ECO:0000313" key="2">
    <source>
        <dbReference type="EMBL" id="QJA45886.1"/>
    </source>
</evidence>
<dbReference type="EMBL" id="MT143999">
    <property type="protein sequence ID" value="QJA45886.1"/>
    <property type="molecule type" value="Genomic_DNA"/>
</dbReference>
<keyword evidence="1" id="KW-0472">Membrane</keyword>
<organism evidence="2">
    <name type="scientific">viral metagenome</name>
    <dbReference type="NCBI Taxonomy" id="1070528"/>
    <lineage>
        <taxon>unclassified sequences</taxon>
        <taxon>metagenomes</taxon>
        <taxon>organismal metagenomes</taxon>
    </lineage>
</organism>
<dbReference type="EMBL" id="MT144616">
    <property type="protein sequence ID" value="QJH95262.1"/>
    <property type="molecule type" value="Genomic_DNA"/>
</dbReference>
<protein>
    <submittedName>
        <fullName evidence="2">Uncharacterized protein</fullName>
    </submittedName>
</protein>
<keyword evidence="1" id="KW-0812">Transmembrane</keyword>
<feature type="transmembrane region" description="Helical" evidence="1">
    <location>
        <begin position="12"/>
        <end position="30"/>
    </location>
</feature>